<dbReference type="AlphaFoldDB" id="A0A9W7Y6Z3"/>
<name>A0A9W7Y6Z3_9FUNG</name>
<proteinExistence type="predicted"/>
<keyword evidence="2" id="KW-1185">Reference proteome</keyword>
<accession>A0A9W7Y6Z3</accession>
<organism evidence="1 2">
    <name type="scientific">Coemansia biformis</name>
    <dbReference type="NCBI Taxonomy" id="1286918"/>
    <lineage>
        <taxon>Eukaryota</taxon>
        <taxon>Fungi</taxon>
        <taxon>Fungi incertae sedis</taxon>
        <taxon>Zoopagomycota</taxon>
        <taxon>Kickxellomycotina</taxon>
        <taxon>Kickxellomycetes</taxon>
        <taxon>Kickxellales</taxon>
        <taxon>Kickxellaceae</taxon>
        <taxon>Coemansia</taxon>
    </lineage>
</organism>
<evidence type="ECO:0000313" key="1">
    <source>
        <dbReference type="EMBL" id="KAJ1725093.1"/>
    </source>
</evidence>
<gene>
    <name evidence="1" type="ORF">LPJ61_005676</name>
</gene>
<dbReference type="OrthoDB" id="5535131at2759"/>
<dbReference type="Proteomes" id="UP001143981">
    <property type="component" value="Unassembled WGS sequence"/>
</dbReference>
<reference evidence="1" key="1">
    <citation type="submission" date="2022-07" db="EMBL/GenBank/DDBJ databases">
        <title>Phylogenomic reconstructions and comparative analyses of Kickxellomycotina fungi.</title>
        <authorList>
            <person name="Reynolds N.K."/>
            <person name="Stajich J.E."/>
            <person name="Barry K."/>
            <person name="Grigoriev I.V."/>
            <person name="Crous P."/>
            <person name="Smith M.E."/>
        </authorList>
    </citation>
    <scope>NUCLEOTIDE SEQUENCE</scope>
    <source>
        <strain evidence="1">BCRC 34381</strain>
    </source>
</reference>
<feature type="non-terminal residue" evidence="1">
    <location>
        <position position="225"/>
    </location>
</feature>
<feature type="non-terminal residue" evidence="1">
    <location>
        <position position="1"/>
    </location>
</feature>
<dbReference type="EMBL" id="JANBOI010002045">
    <property type="protein sequence ID" value="KAJ1725093.1"/>
    <property type="molecule type" value="Genomic_DNA"/>
</dbReference>
<comment type="caution">
    <text evidence="1">The sequence shown here is derived from an EMBL/GenBank/DDBJ whole genome shotgun (WGS) entry which is preliminary data.</text>
</comment>
<sequence length="225" mass="24729">EWAAVRSLGLTMHSGRYPSNESSIDAAKVGCDVGKVRDALAAMFPGVRVLSFGDASSTHIAVELYGQLAGLYAKQLRVLHSWHPIAVPQDCLFMQLRDVTINGDYSHDYRLPRMCPETIERLRLSLDIRDARLPLLPADIVGTSLTQLTVEAPTSADTMIGLIRKLSNLSSLTLAKLELGNTQTDLSIPESRTHKPVEQLNTRISNLSLRLSHQLYSPELAAAMI</sequence>
<evidence type="ECO:0000313" key="2">
    <source>
        <dbReference type="Proteomes" id="UP001143981"/>
    </source>
</evidence>
<protein>
    <submittedName>
        <fullName evidence="1">Uncharacterized protein</fullName>
    </submittedName>
</protein>